<evidence type="ECO:0000313" key="2">
    <source>
        <dbReference type="EMBL" id="GLW75346.1"/>
    </source>
</evidence>
<dbReference type="InterPro" id="IPR032557">
    <property type="entry name" value="DUF4935"/>
</dbReference>
<proteinExistence type="predicted"/>
<evidence type="ECO:0000259" key="1">
    <source>
        <dbReference type="Pfam" id="PF16289"/>
    </source>
</evidence>
<evidence type="ECO:0000313" key="3">
    <source>
        <dbReference type="Proteomes" id="UP001165041"/>
    </source>
</evidence>
<name>A0A9W6V534_9ACTN</name>
<accession>A0A9W6V534</accession>
<organism evidence="2 3">
    <name type="scientific">Kitasatospora phosalacinea</name>
    <dbReference type="NCBI Taxonomy" id="2065"/>
    <lineage>
        <taxon>Bacteria</taxon>
        <taxon>Bacillati</taxon>
        <taxon>Actinomycetota</taxon>
        <taxon>Actinomycetes</taxon>
        <taxon>Kitasatosporales</taxon>
        <taxon>Streptomycetaceae</taxon>
        <taxon>Kitasatospora</taxon>
    </lineage>
</organism>
<comment type="caution">
    <text evidence="2">The sequence shown here is derived from an EMBL/GenBank/DDBJ whole genome shotgun (WGS) entry which is preliminary data.</text>
</comment>
<reference evidence="2" key="1">
    <citation type="submission" date="2023-02" db="EMBL/GenBank/DDBJ databases">
        <title>Kitasatospora phosalacinea NBRC 14627.</title>
        <authorList>
            <person name="Ichikawa N."/>
            <person name="Sato H."/>
            <person name="Tonouchi N."/>
        </authorList>
    </citation>
    <scope>NUCLEOTIDE SEQUENCE</scope>
    <source>
        <strain evidence="2">NBRC 14627</strain>
    </source>
</reference>
<dbReference type="Proteomes" id="UP001165041">
    <property type="component" value="Unassembled WGS sequence"/>
</dbReference>
<dbReference type="EMBL" id="BSSA01000055">
    <property type="protein sequence ID" value="GLW75346.1"/>
    <property type="molecule type" value="Genomic_DNA"/>
</dbReference>
<gene>
    <name evidence="2" type="ORF">Kpho02_76430</name>
</gene>
<feature type="domain" description="DUF4935" evidence="1">
    <location>
        <begin position="12"/>
        <end position="187"/>
    </location>
</feature>
<dbReference type="Pfam" id="PF16289">
    <property type="entry name" value="PIN_12"/>
    <property type="match status" value="1"/>
</dbReference>
<dbReference type="AlphaFoldDB" id="A0A9W6V534"/>
<sequence length="404" mass="44071">MACVGSKVPVLVVDTTEFFSDLKLKRSPWEQTLLRSSRGHWQLWIPQVAVQEAARHHRKEAESHLAAAEKALKGLQRTGSIGSSQLPEIHDLLEPYRAVLGGYEAWLVERLKAAGARILPLPKVPHSDLLERALAERRPFRIKDDGKGKRGPDGYRDALIWASVVEAAGDLGGHDTLVFVTNNSGDFCGTNPAELHDDLLADLPITPQTIRYPSLEDALKSIPEPKFVAPVDLAAGPADDMDGQPPLGEVMREAVAGACDGLAGEDLGLADDDEARGGLILSNLRLPTGVDHVTIDEALPDLLTTDWSIYDRYEDGLVLAEVTVEADVSFEAFMYKSDYYAHDPAERISLLDGDWNDHMVRVGLSRNVQLTFHATIDPETNDVELTFEGGQGIDSETVGTRTGS</sequence>
<protein>
    <recommendedName>
        <fullName evidence="1">DUF4935 domain-containing protein</fullName>
    </recommendedName>
</protein>